<dbReference type="EMBL" id="JBHUIP010000012">
    <property type="protein sequence ID" value="MFD2263696.1"/>
    <property type="molecule type" value="Genomic_DNA"/>
</dbReference>
<evidence type="ECO:0000313" key="3">
    <source>
        <dbReference type="Proteomes" id="UP001597295"/>
    </source>
</evidence>
<organism evidence="2 3">
    <name type="scientific">Lacibacterium aquatile</name>
    <dbReference type="NCBI Taxonomy" id="1168082"/>
    <lineage>
        <taxon>Bacteria</taxon>
        <taxon>Pseudomonadati</taxon>
        <taxon>Pseudomonadota</taxon>
        <taxon>Alphaproteobacteria</taxon>
        <taxon>Rhodospirillales</taxon>
        <taxon>Rhodospirillaceae</taxon>
    </lineage>
</organism>
<feature type="chain" id="PRO_5045694212" evidence="1">
    <location>
        <begin position="22"/>
        <end position="222"/>
    </location>
</feature>
<sequence length="222" mass="24050">MRSVLGLLFLLMGAIITDASASIPAAPCSIYTGTEADIPAFVEASHLKSGDLIVACIQANSAPEKNFWVAEPPRLISPGVCGFTFSRTTRREKTYEAMSFAYADRCPSPAFGYVEIESVTPGTFILIARLHGRWLERLRTVGSSQVGFPTDFPVTEEDKKRRDAAPYVSGLVTAHLLKVSVSREPNSLGYVLDIGAYPKNLRIYADFVNGSLQATAIANADN</sequence>
<evidence type="ECO:0000313" key="2">
    <source>
        <dbReference type="EMBL" id="MFD2263696.1"/>
    </source>
</evidence>
<keyword evidence="3" id="KW-1185">Reference proteome</keyword>
<gene>
    <name evidence="2" type="ORF">ACFSM5_12420</name>
</gene>
<proteinExistence type="predicted"/>
<feature type="signal peptide" evidence="1">
    <location>
        <begin position="1"/>
        <end position="21"/>
    </location>
</feature>
<comment type="caution">
    <text evidence="2">The sequence shown here is derived from an EMBL/GenBank/DDBJ whole genome shotgun (WGS) entry which is preliminary data.</text>
</comment>
<evidence type="ECO:0000256" key="1">
    <source>
        <dbReference type="SAM" id="SignalP"/>
    </source>
</evidence>
<dbReference type="RefSeq" id="WP_379876724.1">
    <property type="nucleotide sequence ID" value="NZ_JBHUIP010000012.1"/>
</dbReference>
<protein>
    <submittedName>
        <fullName evidence="2">Uncharacterized protein</fullName>
    </submittedName>
</protein>
<keyword evidence="1" id="KW-0732">Signal</keyword>
<name>A0ABW5DT87_9PROT</name>
<dbReference type="Proteomes" id="UP001597295">
    <property type="component" value="Unassembled WGS sequence"/>
</dbReference>
<accession>A0ABW5DT87</accession>
<reference evidence="3" key="1">
    <citation type="journal article" date="2019" name="Int. J. Syst. Evol. Microbiol.">
        <title>The Global Catalogue of Microorganisms (GCM) 10K type strain sequencing project: providing services to taxonomists for standard genome sequencing and annotation.</title>
        <authorList>
            <consortium name="The Broad Institute Genomics Platform"/>
            <consortium name="The Broad Institute Genome Sequencing Center for Infectious Disease"/>
            <person name="Wu L."/>
            <person name="Ma J."/>
        </authorList>
    </citation>
    <scope>NUCLEOTIDE SEQUENCE [LARGE SCALE GENOMIC DNA]</scope>
    <source>
        <strain evidence="3">CGMCC 1.19062</strain>
    </source>
</reference>